<dbReference type="Gene3D" id="3.30.530.20">
    <property type="match status" value="1"/>
</dbReference>
<dbReference type="InterPro" id="IPR019587">
    <property type="entry name" value="Polyketide_cyclase/dehydratase"/>
</dbReference>
<dbReference type="Pfam" id="PF10604">
    <property type="entry name" value="Polyketide_cyc2"/>
    <property type="match status" value="1"/>
</dbReference>
<reference evidence="1 2" key="1">
    <citation type="submission" date="2018-03" db="EMBL/GenBank/DDBJ databases">
        <title>Genomic Encyclopedia of Archaeal and Bacterial Type Strains, Phase II (KMG-II): from individual species to whole genera.</title>
        <authorList>
            <person name="Goeker M."/>
        </authorList>
    </citation>
    <scope>NUCLEOTIDE SEQUENCE [LARGE SCALE GENOMIC DNA]</scope>
    <source>
        <strain evidence="1 2">DSM 100065</strain>
    </source>
</reference>
<keyword evidence="2" id="KW-1185">Reference proteome</keyword>
<name>A0A2T1A2B8_9ACTN</name>
<organism evidence="1 2">
    <name type="scientific">Antricoccus suffuscus</name>
    <dbReference type="NCBI Taxonomy" id="1629062"/>
    <lineage>
        <taxon>Bacteria</taxon>
        <taxon>Bacillati</taxon>
        <taxon>Actinomycetota</taxon>
        <taxon>Actinomycetes</taxon>
        <taxon>Geodermatophilales</taxon>
        <taxon>Antricoccaceae</taxon>
        <taxon>Antricoccus</taxon>
    </lineage>
</organism>
<evidence type="ECO:0000313" key="1">
    <source>
        <dbReference type="EMBL" id="PRZ42749.1"/>
    </source>
</evidence>
<accession>A0A2T1A2B8</accession>
<evidence type="ECO:0000313" key="2">
    <source>
        <dbReference type="Proteomes" id="UP000237752"/>
    </source>
</evidence>
<gene>
    <name evidence="1" type="ORF">CLV47_10495</name>
</gene>
<protein>
    <submittedName>
        <fullName evidence="1">Polyketide cyclase/dehydrase/lipid transport protein</fullName>
    </submittedName>
</protein>
<dbReference type="Proteomes" id="UP000237752">
    <property type="component" value="Unassembled WGS sequence"/>
</dbReference>
<dbReference type="InterPro" id="IPR023393">
    <property type="entry name" value="START-like_dom_sf"/>
</dbReference>
<comment type="caution">
    <text evidence="1">The sequence shown here is derived from an EMBL/GenBank/DDBJ whole genome shotgun (WGS) entry which is preliminary data.</text>
</comment>
<proteinExistence type="predicted"/>
<dbReference type="EMBL" id="PVUE01000004">
    <property type="protein sequence ID" value="PRZ42749.1"/>
    <property type="molecule type" value="Genomic_DNA"/>
</dbReference>
<dbReference type="AlphaFoldDB" id="A0A2T1A2B8"/>
<dbReference type="SUPFAM" id="SSF55961">
    <property type="entry name" value="Bet v1-like"/>
    <property type="match status" value="1"/>
</dbReference>
<sequence length="171" mass="18955">MRKIEEDRTPSRGYVDDMTTESISARRTVNAPADRIFAILADPARHQDIEPTDWVRDAVDSQPLTAVGDVFAMNMFHVGQGGDYRMHNKVTVFDRDSAIAWEPGQASKSGTVNYGGWEWRYDLKPTDEGTDVTLNYDWSGASKEVRAVVPFPAVNEDYLGKSLAGLAALAE</sequence>